<evidence type="ECO:0000256" key="2">
    <source>
        <dbReference type="ARBA" id="ARBA00022833"/>
    </source>
</evidence>
<dbReference type="EMBL" id="KB096324">
    <property type="protein sequence ID" value="ESO06180.1"/>
    <property type="molecule type" value="Genomic_DNA"/>
</dbReference>
<dbReference type="PANTHER" id="PTHR24206">
    <property type="entry name" value="OS06G0237300 PROTEIN"/>
    <property type="match status" value="1"/>
</dbReference>
<evidence type="ECO:0000313" key="8">
    <source>
        <dbReference type="Proteomes" id="UP000015101"/>
    </source>
</evidence>
<evidence type="ECO:0000313" key="7">
    <source>
        <dbReference type="EnsemblMetazoa" id="HelroP63928"/>
    </source>
</evidence>
<dbReference type="Gene3D" id="2.10.110.10">
    <property type="entry name" value="Cysteine Rich Protein"/>
    <property type="match status" value="1"/>
</dbReference>
<keyword evidence="2 4" id="KW-0862">Zinc</keyword>
<dbReference type="FunFam" id="2.10.110.10:FF:000002">
    <property type="entry name" value="LIM domain and actin-binding 1"/>
    <property type="match status" value="1"/>
</dbReference>
<dbReference type="SUPFAM" id="SSF57716">
    <property type="entry name" value="Glucocorticoid receptor-like (DNA-binding domain)"/>
    <property type="match status" value="2"/>
</dbReference>
<dbReference type="GO" id="GO:0046872">
    <property type="term" value="F:metal ion binding"/>
    <property type="evidence" value="ECO:0007669"/>
    <property type="project" value="UniProtKB-KW"/>
</dbReference>
<evidence type="ECO:0000256" key="3">
    <source>
        <dbReference type="ARBA" id="ARBA00023038"/>
    </source>
</evidence>
<protein>
    <recommendedName>
        <fullName evidence="5">LIM zinc-binding domain-containing protein</fullName>
    </recommendedName>
</protein>
<dbReference type="CDD" id="cd09358">
    <property type="entry name" value="LIM_Mical_like"/>
    <property type="match status" value="1"/>
</dbReference>
<feature type="domain" description="LIM zinc-binding" evidence="5">
    <location>
        <begin position="1"/>
        <end position="60"/>
    </location>
</feature>
<reference evidence="6 8" key="2">
    <citation type="journal article" date="2013" name="Nature">
        <title>Insights into bilaterian evolution from three spiralian genomes.</title>
        <authorList>
            <person name="Simakov O."/>
            <person name="Marletaz F."/>
            <person name="Cho S.J."/>
            <person name="Edsinger-Gonzales E."/>
            <person name="Havlak P."/>
            <person name="Hellsten U."/>
            <person name="Kuo D.H."/>
            <person name="Larsson T."/>
            <person name="Lv J."/>
            <person name="Arendt D."/>
            <person name="Savage R."/>
            <person name="Osoegawa K."/>
            <person name="de Jong P."/>
            <person name="Grimwood J."/>
            <person name="Chapman J.A."/>
            <person name="Shapiro H."/>
            <person name="Aerts A."/>
            <person name="Otillar R.P."/>
            <person name="Terry A.Y."/>
            <person name="Boore J.L."/>
            <person name="Grigoriev I.V."/>
            <person name="Lindberg D.R."/>
            <person name="Seaver E.C."/>
            <person name="Weisblat D.A."/>
            <person name="Putnam N.H."/>
            <person name="Rokhsar D.S."/>
        </authorList>
    </citation>
    <scope>NUCLEOTIDE SEQUENCE</scope>
</reference>
<dbReference type="EnsemblMetazoa" id="HelroT63928">
    <property type="protein sequence ID" value="HelroP63928"/>
    <property type="gene ID" value="HelroG63928"/>
</dbReference>
<keyword evidence="8" id="KW-1185">Reference proteome</keyword>
<dbReference type="AlphaFoldDB" id="T1FXM6"/>
<gene>
    <name evidence="7" type="primary">20213574</name>
    <name evidence="6" type="ORF">HELRODRAFT_63928</name>
</gene>
<evidence type="ECO:0000256" key="1">
    <source>
        <dbReference type="ARBA" id="ARBA00022723"/>
    </source>
</evidence>
<dbReference type="RefSeq" id="XP_009015548.1">
    <property type="nucleotide sequence ID" value="XM_009017300.1"/>
</dbReference>
<dbReference type="OMA" id="ELCASCN"/>
<keyword evidence="3 4" id="KW-0440">LIM domain</keyword>
<dbReference type="HOGENOM" id="CLU_026811_3_1_1"/>
<name>T1FXM6_HELRO</name>
<dbReference type="PROSITE" id="PS00478">
    <property type="entry name" value="LIM_DOMAIN_1"/>
    <property type="match status" value="1"/>
</dbReference>
<dbReference type="OrthoDB" id="6129702at2759"/>
<proteinExistence type="predicted"/>
<dbReference type="eggNOG" id="KOG1700">
    <property type="taxonomic scope" value="Eukaryota"/>
</dbReference>
<dbReference type="KEGG" id="hro:HELRODRAFT_63928"/>
<sequence>MCVQCNKRVYEMEKITVDTIIYHKACFRCVVCGRMLSLGNYSAMDGQMYCKTDFMKTIKMKGGLFFYLLSCRFW</sequence>
<evidence type="ECO:0000259" key="5">
    <source>
        <dbReference type="PROSITE" id="PS50023"/>
    </source>
</evidence>
<dbReference type="SMART" id="SM00132">
    <property type="entry name" value="LIM"/>
    <property type="match status" value="1"/>
</dbReference>
<dbReference type="GeneID" id="20213574"/>
<dbReference type="CTD" id="20213574"/>
<dbReference type="Pfam" id="PF00412">
    <property type="entry name" value="LIM"/>
    <property type="match status" value="1"/>
</dbReference>
<dbReference type="InterPro" id="IPR001781">
    <property type="entry name" value="Znf_LIM"/>
</dbReference>
<evidence type="ECO:0000313" key="6">
    <source>
        <dbReference type="EMBL" id="ESO06180.1"/>
    </source>
</evidence>
<dbReference type="InParanoid" id="T1FXM6"/>
<dbReference type="Proteomes" id="UP000015101">
    <property type="component" value="Unassembled WGS sequence"/>
</dbReference>
<reference evidence="7" key="3">
    <citation type="submission" date="2015-06" db="UniProtKB">
        <authorList>
            <consortium name="EnsemblMetazoa"/>
        </authorList>
    </citation>
    <scope>IDENTIFICATION</scope>
</reference>
<accession>T1FXM6</accession>
<organism evidence="7 8">
    <name type="scientific">Helobdella robusta</name>
    <name type="common">Californian leech</name>
    <dbReference type="NCBI Taxonomy" id="6412"/>
    <lineage>
        <taxon>Eukaryota</taxon>
        <taxon>Metazoa</taxon>
        <taxon>Spiralia</taxon>
        <taxon>Lophotrochozoa</taxon>
        <taxon>Annelida</taxon>
        <taxon>Clitellata</taxon>
        <taxon>Hirudinea</taxon>
        <taxon>Rhynchobdellida</taxon>
        <taxon>Glossiphoniidae</taxon>
        <taxon>Helobdella</taxon>
    </lineage>
</organism>
<keyword evidence="1 4" id="KW-0479">Metal-binding</keyword>
<reference evidence="8" key="1">
    <citation type="submission" date="2012-12" db="EMBL/GenBank/DDBJ databases">
        <authorList>
            <person name="Hellsten U."/>
            <person name="Grimwood J."/>
            <person name="Chapman J.A."/>
            <person name="Shapiro H."/>
            <person name="Aerts A."/>
            <person name="Otillar R.P."/>
            <person name="Terry A.Y."/>
            <person name="Boore J.L."/>
            <person name="Simakov O."/>
            <person name="Marletaz F."/>
            <person name="Cho S.-J."/>
            <person name="Edsinger-Gonzales E."/>
            <person name="Havlak P."/>
            <person name="Kuo D.-H."/>
            <person name="Larsson T."/>
            <person name="Lv J."/>
            <person name="Arendt D."/>
            <person name="Savage R."/>
            <person name="Osoegawa K."/>
            <person name="de Jong P."/>
            <person name="Lindberg D.R."/>
            <person name="Seaver E.C."/>
            <person name="Weisblat D.A."/>
            <person name="Putnam N.H."/>
            <person name="Grigoriev I.V."/>
            <person name="Rokhsar D.S."/>
        </authorList>
    </citation>
    <scope>NUCLEOTIDE SEQUENCE</scope>
</reference>
<evidence type="ECO:0000256" key="4">
    <source>
        <dbReference type="PROSITE-ProRule" id="PRU00125"/>
    </source>
</evidence>
<dbReference type="PROSITE" id="PS50023">
    <property type="entry name" value="LIM_DOMAIN_2"/>
    <property type="match status" value="1"/>
</dbReference>
<dbReference type="EMBL" id="AMQM01000577">
    <property type="status" value="NOT_ANNOTATED_CDS"/>
    <property type="molecule type" value="Genomic_DNA"/>
</dbReference>